<evidence type="ECO:0000313" key="1">
    <source>
        <dbReference type="EMBL" id="MBK7414877.1"/>
    </source>
</evidence>
<evidence type="ECO:0000313" key="2">
    <source>
        <dbReference type="Proteomes" id="UP000739411"/>
    </source>
</evidence>
<protein>
    <submittedName>
        <fullName evidence="1">Uncharacterized protein</fullName>
    </submittedName>
</protein>
<comment type="caution">
    <text evidence="1">The sequence shown here is derived from an EMBL/GenBank/DDBJ whole genome shotgun (WGS) entry which is preliminary data.</text>
</comment>
<reference evidence="1 2" key="1">
    <citation type="submission" date="2020-10" db="EMBL/GenBank/DDBJ databases">
        <title>Connecting structure to function with the recovery of over 1000 high-quality activated sludge metagenome-assembled genomes encoding full-length rRNA genes using long-read sequencing.</title>
        <authorList>
            <person name="Singleton C.M."/>
            <person name="Petriglieri F."/>
            <person name="Kristensen J.M."/>
            <person name="Kirkegaard R.H."/>
            <person name="Michaelsen T.Y."/>
            <person name="Andersen M.H."/>
            <person name="Karst S.M."/>
            <person name="Dueholm M.S."/>
            <person name="Nielsen P.H."/>
            <person name="Albertsen M."/>
        </authorList>
    </citation>
    <scope>NUCLEOTIDE SEQUENCE [LARGE SCALE GENOMIC DNA]</scope>
    <source>
        <strain evidence="1">EsbW_18-Q3-R4-48_BATAC.463</strain>
    </source>
</reference>
<sequence>MTVKVHYHISQDRAGLPQDYSGARHFVPCEGQSIEDLARTQLAADYQVPASAIQIGKIEA</sequence>
<name>A0A935JW87_9RHOO</name>
<gene>
    <name evidence="1" type="ORF">IPJ38_06895</name>
</gene>
<accession>A0A935JW87</accession>
<dbReference type="Proteomes" id="UP000739411">
    <property type="component" value="Unassembled WGS sequence"/>
</dbReference>
<dbReference type="AlphaFoldDB" id="A0A935JW87"/>
<dbReference type="EMBL" id="JADJMS010000013">
    <property type="protein sequence ID" value="MBK7414877.1"/>
    <property type="molecule type" value="Genomic_DNA"/>
</dbReference>
<organism evidence="1 2">
    <name type="scientific">Candidatus Dechloromonas phosphorivorans</name>
    <dbReference type="NCBI Taxonomy" id="2899244"/>
    <lineage>
        <taxon>Bacteria</taxon>
        <taxon>Pseudomonadati</taxon>
        <taxon>Pseudomonadota</taxon>
        <taxon>Betaproteobacteria</taxon>
        <taxon>Rhodocyclales</taxon>
        <taxon>Azonexaceae</taxon>
        <taxon>Dechloromonas</taxon>
    </lineage>
</organism>
<proteinExistence type="predicted"/>